<reference evidence="1 2" key="1">
    <citation type="submission" date="2015-09" db="EMBL/GenBank/DDBJ databases">
        <title>Identification and resolution of microdiversity through metagenomic sequencing of parallel consortia.</title>
        <authorList>
            <person name="Nelson W.C."/>
            <person name="Romine M.F."/>
            <person name="Lindemann S.R."/>
        </authorList>
    </citation>
    <scope>NUCLEOTIDE SEQUENCE [LARGE SCALE GENOMIC DNA]</scope>
    <source>
        <strain evidence="1">Ana</strain>
    </source>
</reference>
<gene>
    <name evidence="1" type="ORF">HLUCCA11_19735</name>
</gene>
<comment type="caution">
    <text evidence="1">The sequence shown here is derived from an EMBL/GenBank/DDBJ whole genome shotgun (WGS) entry which is preliminary data.</text>
</comment>
<dbReference type="AlphaFoldDB" id="A0A0P7YRB2"/>
<evidence type="ECO:0000313" key="1">
    <source>
        <dbReference type="EMBL" id="KPQ33076.1"/>
    </source>
</evidence>
<name>A0A0P7YRB2_9CYAN</name>
<evidence type="ECO:0000313" key="2">
    <source>
        <dbReference type="Proteomes" id="UP000050465"/>
    </source>
</evidence>
<organism evidence="1 2">
    <name type="scientific">Phormidesmis priestleyi Ana</name>
    <dbReference type="NCBI Taxonomy" id="1666911"/>
    <lineage>
        <taxon>Bacteria</taxon>
        <taxon>Bacillati</taxon>
        <taxon>Cyanobacteriota</taxon>
        <taxon>Cyanophyceae</taxon>
        <taxon>Leptolyngbyales</taxon>
        <taxon>Leptolyngbyaceae</taxon>
        <taxon>Phormidesmis</taxon>
    </lineage>
</organism>
<dbReference type="EMBL" id="LJZR01000039">
    <property type="protein sequence ID" value="KPQ33076.1"/>
    <property type="molecule type" value="Genomic_DNA"/>
</dbReference>
<protein>
    <submittedName>
        <fullName evidence="1">Uncharacterized protein</fullName>
    </submittedName>
</protein>
<sequence>MSEAFVGVTLAPIDLDALKATIKRCVSGSGWQFLRWPHRVKLLPVNAPCEGFDTCPEGQAFDENRELRWKRKGSGYEVLLLSNTGGDTELSAIGQEWETKALAAKAFSKTETRFPRKIEIPGDLDLGQRYFIDAETASVQFIALRVMQHGS</sequence>
<proteinExistence type="predicted"/>
<accession>A0A0P7YRB2</accession>
<dbReference type="Proteomes" id="UP000050465">
    <property type="component" value="Unassembled WGS sequence"/>
</dbReference>
<dbReference type="STRING" id="1666911.HLUCCA11_19735"/>